<name>A0A0Q0DQY9_PSEAP</name>
<dbReference type="InterPro" id="IPR000160">
    <property type="entry name" value="GGDEF_dom"/>
</dbReference>
<dbReference type="NCBIfam" id="TIGR00254">
    <property type="entry name" value="GGDEF"/>
    <property type="match status" value="1"/>
</dbReference>
<gene>
    <name evidence="5" type="ORF">ALQ37_04560</name>
</gene>
<feature type="transmembrane region" description="Helical" evidence="3">
    <location>
        <begin position="290"/>
        <end position="309"/>
    </location>
</feature>
<dbReference type="GO" id="GO:1902201">
    <property type="term" value="P:negative regulation of bacterial-type flagellum-dependent cell motility"/>
    <property type="evidence" value="ECO:0007669"/>
    <property type="project" value="TreeGrafter"/>
</dbReference>
<dbReference type="EC" id="2.7.7.65" evidence="1"/>
<sequence length="576" mass="62541">MGHAARRIARAVRNSGPVFVCWPARASLRAGGCRGQVAGENPSVAAGLLPSRCPPVDGAAAKARFQAWGARGSPRQGRALRDAAIGGGDRSGRGIESCAEDSVSRRRQTACLASGIFALVFLLQRQRMTYDVRQDVHRITKGYRKLSVAFSLCKRSFISSILFASNNSGTAQLCSLAGLSQLWSPCGERHSISRSTLGLLNYRWSSGGGYLTRQVGCLEFSMNGDMQTRIKQLLSPAIARVQCIAIVCWLVVLSVTPYLQFGLPEILLTLGLLGACAWQYRAVDFRVWRCVGMAFVIIVALCFSRAGHLRTGTDINWSLSVAVMIILCSTLLVVYTRDYLVVAILAWCILSPAQGVDTDSVAAVFMTLFFITSVSLGSVMNHTYTRTLRTVLSLEHQFRELSLTDDLTAILNRRALMQALDNHVLNNSAGYFLMLDIDDFKTINDQFGHDAGDQALRVMAGCLQKTVGSLAFGRMGGEEFGVILPMCSEDDARDYVLNLLECIRKSLAVSPLTCSAGLADIPAAADSSEVLKTADINLYQAKRGGKDRAFWRGAQIGGHQAGGISVECDKTRVLTR</sequence>
<dbReference type="GO" id="GO:0005886">
    <property type="term" value="C:plasma membrane"/>
    <property type="evidence" value="ECO:0007669"/>
    <property type="project" value="TreeGrafter"/>
</dbReference>
<evidence type="ECO:0000313" key="6">
    <source>
        <dbReference type="Proteomes" id="UP000274541"/>
    </source>
</evidence>
<dbReference type="AlphaFoldDB" id="A0A0Q0DQY9"/>
<proteinExistence type="predicted"/>
<comment type="caution">
    <text evidence="5">The sequence shown here is derived from an EMBL/GenBank/DDBJ whole genome shotgun (WGS) entry which is preliminary data.</text>
</comment>
<dbReference type="PANTHER" id="PTHR45138">
    <property type="entry name" value="REGULATORY COMPONENTS OF SENSORY TRANSDUCTION SYSTEM"/>
    <property type="match status" value="1"/>
</dbReference>
<dbReference type="CDD" id="cd01949">
    <property type="entry name" value="GGDEF"/>
    <property type="match status" value="1"/>
</dbReference>
<dbReference type="Gene3D" id="3.30.70.270">
    <property type="match status" value="1"/>
</dbReference>
<dbReference type="GO" id="GO:0052621">
    <property type="term" value="F:diguanylate cyclase activity"/>
    <property type="evidence" value="ECO:0007669"/>
    <property type="project" value="UniProtKB-EC"/>
</dbReference>
<evidence type="ECO:0000256" key="3">
    <source>
        <dbReference type="SAM" id="Phobius"/>
    </source>
</evidence>
<dbReference type="Proteomes" id="UP000274541">
    <property type="component" value="Unassembled WGS sequence"/>
</dbReference>
<feature type="transmembrane region" description="Helical" evidence="3">
    <location>
        <begin position="315"/>
        <end position="334"/>
    </location>
</feature>
<evidence type="ECO:0000313" key="5">
    <source>
        <dbReference type="EMBL" id="RMO65894.1"/>
    </source>
</evidence>
<evidence type="ECO:0000256" key="2">
    <source>
        <dbReference type="ARBA" id="ARBA00034247"/>
    </source>
</evidence>
<dbReference type="InterPro" id="IPR029787">
    <property type="entry name" value="Nucleotide_cyclase"/>
</dbReference>
<evidence type="ECO:0000256" key="1">
    <source>
        <dbReference type="ARBA" id="ARBA00012528"/>
    </source>
</evidence>
<dbReference type="Pfam" id="PF00990">
    <property type="entry name" value="GGDEF"/>
    <property type="match status" value="1"/>
</dbReference>
<evidence type="ECO:0000259" key="4">
    <source>
        <dbReference type="PROSITE" id="PS50887"/>
    </source>
</evidence>
<dbReference type="SMART" id="SM00267">
    <property type="entry name" value="GGDEF"/>
    <property type="match status" value="1"/>
</dbReference>
<keyword evidence="3" id="KW-0472">Membrane</keyword>
<dbReference type="PROSITE" id="PS50887">
    <property type="entry name" value="GGDEF"/>
    <property type="match status" value="1"/>
</dbReference>
<protein>
    <recommendedName>
        <fullName evidence="1">diguanylate cyclase</fullName>
        <ecNumber evidence="1">2.7.7.65</ecNumber>
    </recommendedName>
</protein>
<feature type="transmembrane region" description="Helical" evidence="3">
    <location>
        <begin position="258"/>
        <end position="278"/>
    </location>
</feature>
<dbReference type="InterPro" id="IPR043128">
    <property type="entry name" value="Rev_trsase/Diguanyl_cyclase"/>
</dbReference>
<dbReference type="EMBL" id="RBPX01000173">
    <property type="protein sequence ID" value="RMO65894.1"/>
    <property type="molecule type" value="Genomic_DNA"/>
</dbReference>
<dbReference type="GO" id="GO:0043709">
    <property type="term" value="P:cell adhesion involved in single-species biofilm formation"/>
    <property type="evidence" value="ECO:0007669"/>
    <property type="project" value="TreeGrafter"/>
</dbReference>
<keyword evidence="3" id="KW-0812">Transmembrane</keyword>
<feature type="transmembrane region" description="Helical" evidence="3">
    <location>
        <begin position="362"/>
        <end position="380"/>
    </location>
</feature>
<accession>A0A0Q0DQY9</accession>
<keyword evidence="3" id="KW-1133">Transmembrane helix</keyword>
<comment type="catalytic activity">
    <reaction evidence="2">
        <text>2 GTP = 3',3'-c-di-GMP + 2 diphosphate</text>
        <dbReference type="Rhea" id="RHEA:24898"/>
        <dbReference type="ChEBI" id="CHEBI:33019"/>
        <dbReference type="ChEBI" id="CHEBI:37565"/>
        <dbReference type="ChEBI" id="CHEBI:58805"/>
        <dbReference type="EC" id="2.7.7.65"/>
    </reaction>
</comment>
<dbReference type="InterPro" id="IPR050469">
    <property type="entry name" value="Diguanylate_Cyclase"/>
</dbReference>
<feature type="transmembrane region" description="Helical" evidence="3">
    <location>
        <begin position="339"/>
        <end position="356"/>
    </location>
</feature>
<dbReference type="SUPFAM" id="SSF55073">
    <property type="entry name" value="Nucleotide cyclase"/>
    <property type="match status" value="1"/>
</dbReference>
<organism evidence="5 6">
    <name type="scientific">Pseudomonas syringae pv. aptata</name>
    <dbReference type="NCBI Taxonomy" id="83167"/>
    <lineage>
        <taxon>Bacteria</taxon>
        <taxon>Pseudomonadati</taxon>
        <taxon>Pseudomonadota</taxon>
        <taxon>Gammaproteobacteria</taxon>
        <taxon>Pseudomonadales</taxon>
        <taxon>Pseudomonadaceae</taxon>
        <taxon>Pseudomonas</taxon>
        <taxon>Pseudomonas syringae</taxon>
    </lineage>
</organism>
<feature type="transmembrane region" description="Helical" evidence="3">
    <location>
        <begin position="233"/>
        <end position="252"/>
    </location>
</feature>
<dbReference type="PANTHER" id="PTHR45138:SF9">
    <property type="entry name" value="DIGUANYLATE CYCLASE DGCM-RELATED"/>
    <property type="match status" value="1"/>
</dbReference>
<feature type="domain" description="GGDEF" evidence="4">
    <location>
        <begin position="428"/>
        <end position="554"/>
    </location>
</feature>
<reference evidence="5 6" key="1">
    <citation type="submission" date="2018-08" db="EMBL/GenBank/DDBJ databases">
        <title>Recombination of ecologically and evolutionarily significant loci maintains genetic cohesion in the Pseudomonas syringae species complex.</title>
        <authorList>
            <person name="Dillon M."/>
            <person name="Thakur S."/>
            <person name="Almeida R.N.D."/>
            <person name="Weir B.S."/>
            <person name="Guttman D.S."/>
        </authorList>
    </citation>
    <scope>NUCLEOTIDE SEQUENCE [LARGE SCALE GENOMIC DNA]</scope>
    <source>
        <strain evidence="5 6">ICMP 4388</strain>
    </source>
</reference>